<dbReference type="GO" id="GO:0055085">
    <property type="term" value="P:transmembrane transport"/>
    <property type="evidence" value="ECO:0007669"/>
    <property type="project" value="InterPro"/>
</dbReference>
<dbReference type="SMART" id="SM00382">
    <property type="entry name" value="AAA"/>
    <property type="match status" value="1"/>
</dbReference>
<dbReference type="Pfam" id="PF00005">
    <property type="entry name" value="ABC_tran"/>
    <property type="match status" value="1"/>
</dbReference>
<dbReference type="EMBL" id="DNAA01000119">
    <property type="protein sequence ID" value="HBA08958.1"/>
    <property type="molecule type" value="Genomic_DNA"/>
</dbReference>
<reference evidence="16 17" key="1">
    <citation type="journal article" date="2018" name="Nat. Biotechnol.">
        <title>A standardized bacterial taxonomy based on genome phylogeny substantially revises the tree of life.</title>
        <authorList>
            <person name="Parks D.H."/>
            <person name="Chuvochina M."/>
            <person name="Waite D.W."/>
            <person name="Rinke C."/>
            <person name="Skarshewski A."/>
            <person name="Chaumeil P.A."/>
            <person name="Hugenholtz P."/>
        </authorList>
    </citation>
    <scope>NUCLEOTIDE SEQUENCE [LARGE SCALE GENOMIC DNA]</scope>
    <source>
        <strain evidence="16">UBA9958</strain>
    </source>
</reference>
<dbReference type="STRING" id="1132855.GCA_000384255_00401"/>
<keyword evidence="6" id="KW-1003">Cell membrane</keyword>
<evidence type="ECO:0000256" key="2">
    <source>
        <dbReference type="ARBA" id="ARBA00004515"/>
    </source>
</evidence>
<dbReference type="NCBIfam" id="TIGR04406">
    <property type="entry name" value="LPS_export_lptB"/>
    <property type="match status" value="1"/>
</dbReference>
<dbReference type="GO" id="GO:0016887">
    <property type="term" value="F:ATP hydrolysis activity"/>
    <property type="evidence" value="ECO:0007669"/>
    <property type="project" value="InterPro"/>
</dbReference>
<dbReference type="InterPro" id="IPR032823">
    <property type="entry name" value="BCA_ABC_TP_C"/>
</dbReference>
<proteinExistence type="inferred from homology"/>
<comment type="caution">
    <text evidence="16">The sequence shown here is derived from an EMBL/GenBank/DDBJ whole genome shotgun (WGS) entry which is preliminary data.</text>
</comment>
<evidence type="ECO:0000256" key="10">
    <source>
        <dbReference type="ARBA" id="ARBA00022840"/>
    </source>
</evidence>
<name>A0A351RA87_9PROT</name>
<dbReference type="InterPro" id="IPR030921">
    <property type="entry name" value="LPS_export_LptB"/>
</dbReference>
<comment type="similarity">
    <text evidence="3">Belongs to the ABC transporter superfamily. Outer membrane lipopolysaccharide export (TC 1.B.42) family.</text>
</comment>
<dbReference type="InterPro" id="IPR027417">
    <property type="entry name" value="P-loop_NTPase"/>
</dbReference>
<evidence type="ECO:0000313" key="17">
    <source>
        <dbReference type="Proteomes" id="UP000264313"/>
    </source>
</evidence>
<keyword evidence="8" id="KW-0997">Cell inner membrane</keyword>
<gene>
    <name evidence="16" type="primary">lptB</name>
    <name evidence="16" type="ORF">DCW48_04955</name>
</gene>
<keyword evidence="11" id="KW-1278">Translocase</keyword>
<comment type="function">
    <text evidence="13">Part of the ABC transporter complex LptBFG involved in the translocation of lipopolysaccharide (LPS) from the inner membrane to the outer membrane. Probably responsible for energy coupling to the transport system.</text>
</comment>
<dbReference type="PANTHER" id="PTHR45772:SF10">
    <property type="entry name" value="LIPOPOLYSACCHARIDE EXPORT SYSTEM ATP-BINDING PROTEIN LPTB"/>
    <property type="match status" value="1"/>
</dbReference>
<protein>
    <recommendedName>
        <fullName evidence="4">Lipopolysaccharide export system ATP-binding protein LptB</fullName>
    </recommendedName>
</protein>
<keyword evidence="7" id="KW-0963">Cytoplasm</keyword>
<dbReference type="AlphaFoldDB" id="A0A351RA87"/>
<comment type="subcellular location">
    <subcellularLocation>
        <location evidence="2">Cell inner membrane</location>
        <topology evidence="2">Peripheral membrane protein</topology>
        <orientation evidence="2">Cytoplasmic side</orientation>
    </subcellularLocation>
    <subcellularLocation>
        <location evidence="1">Cytoplasm</location>
    </subcellularLocation>
</comment>
<evidence type="ECO:0000256" key="9">
    <source>
        <dbReference type="ARBA" id="ARBA00022741"/>
    </source>
</evidence>
<keyword evidence="10 16" id="KW-0067">ATP-binding</keyword>
<dbReference type="InterPro" id="IPR017871">
    <property type="entry name" value="ABC_transporter-like_CS"/>
</dbReference>
<dbReference type="GO" id="GO:0005524">
    <property type="term" value="F:ATP binding"/>
    <property type="evidence" value="ECO:0007669"/>
    <property type="project" value="UniProtKB-KW"/>
</dbReference>
<evidence type="ECO:0000256" key="12">
    <source>
        <dbReference type="ARBA" id="ARBA00023136"/>
    </source>
</evidence>
<evidence type="ECO:0000256" key="14">
    <source>
        <dbReference type="ARBA" id="ARBA00026081"/>
    </source>
</evidence>
<evidence type="ECO:0000256" key="6">
    <source>
        <dbReference type="ARBA" id="ARBA00022475"/>
    </source>
</evidence>
<dbReference type="Proteomes" id="UP000264313">
    <property type="component" value="Unassembled WGS sequence"/>
</dbReference>
<accession>A0A351RA87</accession>
<organism evidence="16 17">
    <name type="scientific">Methylotenera mobilis</name>
    <dbReference type="NCBI Taxonomy" id="359408"/>
    <lineage>
        <taxon>Bacteria</taxon>
        <taxon>Pseudomonadati</taxon>
        <taxon>Pseudomonadota</taxon>
        <taxon>Betaproteobacteria</taxon>
        <taxon>Nitrosomonadales</taxon>
        <taxon>Methylophilaceae</taxon>
        <taxon>Methylotenera</taxon>
    </lineage>
</organism>
<feature type="domain" description="ABC transporter" evidence="15">
    <location>
        <begin position="4"/>
        <end position="236"/>
    </location>
</feature>
<evidence type="ECO:0000313" key="16">
    <source>
        <dbReference type="EMBL" id="HBA08958.1"/>
    </source>
</evidence>
<dbReference type="PANTHER" id="PTHR45772">
    <property type="entry name" value="CONSERVED COMPONENT OF ABC TRANSPORTER FOR NATURAL AMINO ACIDS-RELATED"/>
    <property type="match status" value="1"/>
</dbReference>
<evidence type="ECO:0000256" key="4">
    <source>
        <dbReference type="ARBA" id="ARBA00017803"/>
    </source>
</evidence>
<sequence>MSELIVENLRKSYGARTVVQDISLSIKSGEVVGLLGPNGAGKTTSFYMIVGLVSLDAGRIGLDGADLSRMPIHMRARMGLSYLPQEASIFRKLTVSENILAILQLQDISEEEMSERLESLLEELHITHIRDSAAVSLSGGERRRVEIARCLASDPSFILLDEPFAGIDPIAVIDIQQIIRFLSSRNIGVLITDHNVRETLGICDRAYIVNQGHVFASGVPSEIVANESVREVYLGKDFRL</sequence>
<dbReference type="InterPro" id="IPR003439">
    <property type="entry name" value="ABC_transporter-like_ATP-bd"/>
</dbReference>
<evidence type="ECO:0000256" key="3">
    <source>
        <dbReference type="ARBA" id="ARBA00010865"/>
    </source>
</evidence>
<dbReference type="PROSITE" id="PS00211">
    <property type="entry name" value="ABC_TRANSPORTER_1"/>
    <property type="match status" value="1"/>
</dbReference>
<comment type="subunit">
    <text evidence="14">Component of the lipopolysaccharide transport and assembly complex. The LptBFG transporter is composed of two ATP-binding proteins (LptB) and two transmembrane proteins (LptF and LptG).</text>
</comment>
<dbReference type="GO" id="GO:0005737">
    <property type="term" value="C:cytoplasm"/>
    <property type="evidence" value="ECO:0007669"/>
    <property type="project" value="UniProtKB-SubCell"/>
</dbReference>
<keyword evidence="5" id="KW-0813">Transport</keyword>
<evidence type="ECO:0000256" key="7">
    <source>
        <dbReference type="ARBA" id="ARBA00022490"/>
    </source>
</evidence>
<evidence type="ECO:0000256" key="8">
    <source>
        <dbReference type="ARBA" id="ARBA00022519"/>
    </source>
</evidence>
<dbReference type="SUPFAM" id="SSF52540">
    <property type="entry name" value="P-loop containing nucleoside triphosphate hydrolases"/>
    <property type="match status" value="1"/>
</dbReference>
<evidence type="ECO:0000256" key="11">
    <source>
        <dbReference type="ARBA" id="ARBA00022967"/>
    </source>
</evidence>
<keyword evidence="9" id="KW-0547">Nucleotide-binding</keyword>
<dbReference type="CDD" id="cd03218">
    <property type="entry name" value="ABC_YhbG"/>
    <property type="match status" value="1"/>
</dbReference>
<evidence type="ECO:0000256" key="1">
    <source>
        <dbReference type="ARBA" id="ARBA00004496"/>
    </source>
</evidence>
<dbReference type="GO" id="GO:0043190">
    <property type="term" value="C:ATP-binding cassette (ABC) transporter complex"/>
    <property type="evidence" value="ECO:0007669"/>
    <property type="project" value="InterPro"/>
</dbReference>
<dbReference type="FunFam" id="3.40.50.300:FF:000151">
    <property type="entry name" value="Lipopolysaccharide ABC transporter ATP-binding protein"/>
    <property type="match status" value="1"/>
</dbReference>
<evidence type="ECO:0000256" key="5">
    <source>
        <dbReference type="ARBA" id="ARBA00022448"/>
    </source>
</evidence>
<dbReference type="Gene3D" id="3.40.50.300">
    <property type="entry name" value="P-loop containing nucleotide triphosphate hydrolases"/>
    <property type="match status" value="1"/>
</dbReference>
<dbReference type="InterPro" id="IPR051120">
    <property type="entry name" value="ABC_AA/LPS_Transport"/>
</dbReference>
<keyword evidence="12" id="KW-0472">Membrane</keyword>
<dbReference type="InterPro" id="IPR003593">
    <property type="entry name" value="AAA+_ATPase"/>
</dbReference>
<evidence type="ECO:0000256" key="13">
    <source>
        <dbReference type="ARBA" id="ARBA00024818"/>
    </source>
</evidence>
<dbReference type="PROSITE" id="PS50893">
    <property type="entry name" value="ABC_TRANSPORTER_2"/>
    <property type="match status" value="1"/>
</dbReference>
<evidence type="ECO:0000259" key="15">
    <source>
        <dbReference type="PROSITE" id="PS50893"/>
    </source>
</evidence>
<dbReference type="Pfam" id="PF12399">
    <property type="entry name" value="BCA_ABC_TP_C"/>
    <property type="match status" value="1"/>
</dbReference>